<keyword evidence="2" id="KW-1003">Cell membrane</keyword>
<accession>W0RHP2</accession>
<keyword evidence="9" id="KW-1185">Reference proteome</keyword>
<evidence type="ECO:0000256" key="6">
    <source>
        <dbReference type="SAM" id="MobiDB-lite"/>
    </source>
</evidence>
<dbReference type="eggNOG" id="ENOG5033EFV">
    <property type="taxonomic scope" value="Bacteria"/>
</dbReference>
<comment type="subcellular location">
    <subcellularLocation>
        <location evidence="1">Cell membrane</location>
        <topology evidence="1">Multi-pass membrane protein</topology>
    </subcellularLocation>
</comment>
<dbReference type="Proteomes" id="UP000019151">
    <property type="component" value="Chromosome"/>
</dbReference>
<dbReference type="InParanoid" id="W0RHP2"/>
<keyword evidence="3 7" id="KW-0812">Transmembrane</keyword>
<reference evidence="8 9" key="1">
    <citation type="journal article" date="2014" name="Genome Announc.">
        <title>Genome Sequence and Methylome of Soil Bacterium Gemmatirosa kalamazoonensis KBS708T, a Member of the Rarely Cultivated Gemmatimonadetes Phylum.</title>
        <authorList>
            <person name="Debruyn J.M."/>
            <person name="Radosevich M."/>
            <person name="Wommack K.E."/>
            <person name="Polson S.W."/>
            <person name="Hauser L.J."/>
            <person name="Fawaz M.N."/>
            <person name="Korlach J."/>
            <person name="Tsai Y.C."/>
        </authorList>
    </citation>
    <scope>NUCLEOTIDE SEQUENCE [LARGE SCALE GENOMIC DNA]</scope>
    <source>
        <strain evidence="8 9">KBS708</strain>
    </source>
</reference>
<evidence type="ECO:0000256" key="7">
    <source>
        <dbReference type="SAM" id="Phobius"/>
    </source>
</evidence>
<organism evidence="8 9">
    <name type="scientific">Gemmatirosa kalamazoonensis</name>
    <dbReference type="NCBI Taxonomy" id="861299"/>
    <lineage>
        <taxon>Bacteria</taxon>
        <taxon>Pseudomonadati</taxon>
        <taxon>Gemmatimonadota</taxon>
        <taxon>Gemmatimonadia</taxon>
        <taxon>Gemmatimonadales</taxon>
        <taxon>Gemmatimonadaceae</taxon>
        <taxon>Gemmatirosa</taxon>
    </lineage>
</organism>
<feature type="transmembrane region" description="Helical" evidence="7">
    <location>
        <begin position="57"/>
        <end position="80"/>
    </location>
</feature>
<dbReference type="GO" id="GO:0005886">
    <property type="term" value="C:plasma membrane"/>
    <property type="evidence" value="ECO:0007669"/>
    <property type="project" value="UniProtKB-SubCell"/>
</dbReference>
<evidence type="ECO:0000256" key="1">
    <source>
        <dbReference type="ARBA" id="ARBA00004651"/>
    </source>
</evidence>
<dbReference type="OrthoDB" id="166901at2"/>
<dbReference type="Pfam" id="PF03626">
    <property type="entry name" value="COX4_pro"/>
    <property type="match status" value="1"/>
</dbReference>
<dbReference type="InterPro" id="IPR005171">
    <property type="entry name" value="Cyt_c_oxidase_su4_prok"/>
</dbReference>
<dbReference type="RefSeq" id="WP_025411424.1">
    <property type="nucleotide sequence ID" value="NZ_CP007128.1"/>
</dbReference>
<evidence type="ECO:0000256" key="3">
    <source>
        <dbReference type="ARBA" id="ARBA00022692"/>
    </source>
</evidence>
<evidence type="ECO:0000313" key="9">
    <source>
        <dbReference type="Proteomes" id="UP000019151"/>
    </source>
</evidence>
<name>W0RHP2_9BACT</name>
<feature type="transmembrane region" description="Helical" evidence="7">
    <location>
        <begin position="31"/>
        <end position="51"/>
    </location>
</feature>
<protein>
    <submittedName>
        <fullName evidence="8">Cytochrome C oxidase subunit IV</fullName>
    </submittedName>
</protein>
<gene>
    <name evidence="8" type="ORF">J421_2410</name>
</gene>
<sequence>MAHPYTHDAQGHGAHDPNDPSDPHSHPTAGTYVKVGVFLTAITVAEVWAYYIPAFVASHFFIPSLLIMSAVKFATVVLFYMHLKYDHRLFRALFTGPFIVAALSLIGLMFLFGKLAIRLGLLT</sequence>
<feature type="transmembrane region" description="Helical" evidence="7">
    <location>
        <begin position="92"/>
        <end position="117"/>
    </location>
</feature>
<dbReference type="STRING" id="861299.J421_2410"/>
<dbReference type="AlphaFoldDB" id="W0RHP2"/>
<evidence type="ECO:0000256" key="2">
    <source>
        <dbReference type="ARBA" id="ARBA00022475"/>
    </source>
</evidence>
<keyword evidence="4 7" id="KW-1133">Transmembrane helix</keyword>
<keyword evidence="5 7" id="KW-0472">Membrane</keyword>
<feature type="compositionally biased region" description="Basic and acidic residues" evidence="6">
    <location>
        <begin position="1"/>
        <end position="25"/>
    </location>
</feature>
<feature type="region of interest" description="Disordered" evidence="6">
    <location>
        <begin position="1"/>
        <end position="27"/>
    </location>
</feature>
<dbReference type="KEGG" id="gba:J421_2410"/>
<evidence type="ECO:0000256" key="5">
    <source>
        <dbReference type="ARBA" id="ARBA00023136"/>
    </source>
</evidence>
<evidence type="ECO:0000313" key="8">
    <source>
        <dbReference type="EMBL" id="AHG89947.1"/>
    </source>
</evidence>
<evidence type="ECO:0000256" key="4">
    <source>
        <dbReference type="ARBA" id="ARBA00022989"/>
    </source>
</evidence>
<dbReference type="EMBL" id="CP007128">
    <property type="protein sequence ID" value="AHG89947.1"/>
    <property type="molecule type" value="Genomic_DNA"/>
</dbReference>
<dbReference type="HOGENOM" id="CLU_2117500_0_0_0"/>
<proteinExistence type="predicted"/>